<proteinExistence type="predicted"/>
<gene>
    <name evidence="1" type="ORF">PVAP13_1KG151500</name>
</gene>
<dbReference type="Proteomes" id="UP000823388">
    <property type="component" value="Chromosome 1K"/>
</dbReference>
<sequence>MQKFDRGRLSRVRQVAVRGSRRRERKLIMIKYEQEL</sequence>
<keyword evidence="2" id="KW-1185">Reference proteome</keyword>
<protein>
    <submittedName>
        <fullName evidence="1">Uncharacterized protein</fullName>
    </submittedName>
</protein>
<evidence type="ECO:0000313" key="2">
    <source>
        <dbReference type="Proteomes" id="UP000823388"/>
    </source>
</evidence>
<organism evidence="1 2">
    <name type="scientific">Panicum virgatum</name>
    <name type="common">Blackwell switchgrass</name>
    <dbReference type="NCBI Taxonomy" id="38727"/>
    <lineage>
        <taxon>Eukaryota</taxon>
        <taxon>Viridiplantae</taxon>
        <taxon>Streptophyta</taxon>
        <taxon>Embryophyta</taxon>
        <taxon>Tracheophyta</taxon>
        <taxon>Spermatophyta</taxon>
        <taxon>Magnoliopsida</taxon>
        <taxon>Liliopsida</taxon>
        <taxon>Poales</taxon>
        <taxon>Poaceae</taxon>
        <taxon>PACMAD clade</taxon>
        <taxon>Panicoideae</taxon>
        <taxon>Panicodae</taxon>
        <taxon>Paniceae</taxon>
        <taxon>Panicinae</taxon>
        <taxon>Panicum</taxon>
        <taxon>Panicum sect. Hiantes</taxon>
    </lineage>
</organism>
<evidence type="ECO:0000313" key="1">
    <source>
        <dbReference type="EMBL" id="KAG2657509.1"/>
    </source>
</evidence>
<comment type="caution">
    <text evidence="1">The sequence shown here is derived from an EMBL/GenBank/DDBJ whole genome shotgun (WGS) entry which is preliminary data.</text>
</comment>
<dbReference type="EMBL" id="CM029037">
    <property type="protein sequence ID" value="KAG2657509.1"/>
    <property type="molecule type" value="Genomic_DNA"/>
</dbReference>
<dbReference type="AlphaFoldDB" id="A0A8T0XPW9"/>
<reference evidence="1" key="1">
    <citation type="submission" date="2020-05" db="EMBL/GenBank/DDBJ databases">
        <title>WGS assembly of Panicum virgatum.</title>
        <authorList>
            <person name="Lovell J.T."/>
            <person name="Jenkins J."/>
            <person name="Shu S."/>
            <person name="Juenger T.E."/>
            <person name="Schmutz J."/>
        </authorList>
    </citation>
    <scope>NUCLEOTIDE SEQUENCE</scope>
    <source>
        <strain evidence="1">AP13</strain>
    </source>
</reference>
<name>A0A8T0XPW9_PANVG</name>
<accession>A0A8T0XPW9</accession>